<organism evidence="1 2">
    <name type="scientific">Entomortierella chlamydospora</name>
    <dbReference type="NCBI Taxonomy" id="101097"/>
    <lineage>
        <taxon>Eukaryota</taxon>
        <taxon>Fungi</taxon>
        <taxon>Fungi incertae sedis</taxon>
        <taxon>Mucoromycota</taxon>
        <taxon>Mortierellomycotina</taxon>
        <taxon>Mortierellomycetes</taxon>
        <taxon>Mortierellales</taxon>
        <taxon>Mortierellaceae</taxon>
        <taxon>Entomortierella</taxon>
    </lineage>
</organism>
<name>A0A9P6SWG7_9FUNG</name>
<dbReference type="Proteomes" id="UP000703661">
    <property type="component" value="Unassembled WGS sequence"/>
</dbReference>
<keyword evidence="2" id="KW-1185">Reference proteome</keyword>
<dbReference type="EMBL" id="JAAAID010002178">
    <property type="protein sequence ID" value="KAG0007791.1"/>
    <property type="molecule type" value="Genomic_DNA"/>
</dbReference>
<gene>
    <name evidence="1" type="ORF">BGZ80_004220</name>
</gene>
<accession>A0A9P6SWG7</accession>
<dbReference type="AlphaFoldDB" id="A0A9P6SWG7"/>
<proteinExistence type="predicted"/>
<protein>
    <submittedName>
        <fullName evidence="1">Uncharacterized protein</fullName>
    </submittedName>
</protein>
<comment type="caution">
    <text evidence="1">The sequence shown here is derived from an EMBL/GenBank/DDBJ whole genome shotgun (WGS) entry which is preliminary data.</text>
</comment>
<evidence type="ECO:0000313" key="2">
    <source>
        <dbReference type="Proteomes" id="UP000703661"/>
    </source>
</evidence>
<reference evidence="1" key="1">
    <citation type="journal article" date="2020" name="Fungal Divers.">
        <title>Resolving the Mortierellaceae phylogeny through synthesis of multi-gene phylogenetics and phylogenomics.</title>
        <authorList>
            <person name="Vandepol N."/>
            <person name="Liber J."/>
            <person name="Desiro A."/>
            <person name="Na H."/>
            <person name="Kennedy M."/>
            <person name="Barry K."/>
            <person name="Grigoriev I.V."/>
            <person name="Miller A.N."/>
            <person name="O'Donnell K."/>
            <person name="Stajich J.E."/>
            <person name="Bonito G."/>
        </authorList>
    </citation>
    <scope>NUCLEOTIDE SEQUENCE</scope>
    <source>
        <strain evidence="1">NRRL 2769</strain>
    </source>
</reference>
<evidence type="ECO:0000313" key="1">
    <source>
        <dbReference type="EMBL" id="KAG0007791.1"/>
    </source>
</evidence>
<sequence length="146" mass="16817">MEASSGQNAEKLDHTLNDTFKNTHSSISMLNAVVRRNQHARFTTMTQLVTFSLQSVCKTLTLTTTQLDQHEPRKYVVQQCRSAQVPTSFEERLNWFKVFEMISYLIQKMKDQTRVLQDLSKESSGVMDIDNSEFVCTILRNSGNDF</sequence>